<evidence type="ECO:0000313" key="5">
    <source>
        <dbReference type="Proteomes" id="UP000182444"/>
    </source>
</evidence>
<sequence length="685" mass="77602">MSTLTNETSRPPVVPRGSPPLKITCGPLLRYLGMRDKAADVWRGSIMICTEDMSSDLSTTPFLTITSTNGFQNTLEAKNILSEMGISFWRWSVEIPMTNEEQKLHYRINEEAAAASFFVPALEQSMNVVFHSCNGFSMGVDPSVFNGSLWTDVMKEHEKAHYHVMLGGGDQIYCDSVKQYTEHFKEWIEAEHGHKDRIKWTPEMRDELHRFYLFHYMAWFGAGFWRGPKGSTQQTNLPLAFASIPMINIFDDHDIIDGFGSYPEKTMTGPVFGGIGRVAYKYYMLFQNQTLVDIEGGARDNLTDDVEDPSWVLGAKTGPYIHNRSRSIYARLGKSIAFHGLDCRTERKIDQIITRETYQLNFQRIEKELAAAKGEIKHLLLMIGVPMAYPRLVWLERLLTSPLLAPIRYLSRRKVVAAGLVNEFDGRVEILDDLDDHWCAQRHKKERNALVERLFELAQKYSVRITILSGDVHLAGIGRFYTKSLNPTKHHKVSVPVINDHRNMLNVISSAIVNTPPPDTMADFLNKRNKVHHFDFKTDENMVSIFPCDVDGSHRNNKRLLPRRNWCSIIELDNLQKFDPKAARIGENRRPGPMGPDFKTSGDYTTHMGGGSKSQHAGKKVEHISSKPVEEELPIEALPSSLSLALRIEIDPSKPSGDTNPYEILIPELQLRPSSGLSSKLSSKA</sequence>
<dbReference type="Gene3D" id="3.60.21.70">
    <property type="entry name" value="PhoD-like phosphatase"/>
    <property type="match status" value="1"/>
</dbReference>
<dbReference type="PANTHER" id="PTHR46689:SF1">
    <property type="entry name" value="PHOD-LIKE PHOSPHATASE DOMAIN-CONTAINING PROTEIN"/>
    <property type="match status" value="1"/>
</dbReference>
<feature type="domain" description="PhoD-like phosphatase" evidence="3">
    <location>
        <begin position="122"/>
        <end position="398"/>
    </location>
</feature>
<dbReference type="InterPro" id="IPR043904">
    <property type="entry name" value="PhoD_2-like"/>
</dbReference>
<dbReference type="SUPFAM" id="SSF56300">
    <property type="entry name" value="Metallo-dependent phosphatases"/>
    <property type="match status" value="1"/>
</dbReference>
<dbReference type="VEuPathDB" id="FungiDB:YALI0_E10549g"/>
<proteinExistence type="predicted"/>
<dbReference type="Proteomes" id="UP000182444">
    <property type="component" value="Chromosome 1E"/>
</dbReference>
<keyword evidence="1" id="KW-0175">Coiled coil</keyword>
<dbReference type="eggNOG" id="ENOG502QPI0">
    <property type="taxonomic scope" value="Eukaryota"/>
</dbReference>
<dbReference type="InterPro" id="IPR029052">
    <property type="entry name" value="Metallo-depent_PP-like"/>
</dbReference>
<dbReference type="GeneID" id="2912635"/>
<evidence type="ECO:0000259" key="3">
    <source>
        <dbReference type="Pfam" id="PF19050"/>
    </source>
</evidence>
<feature type="compositionally biased region" description="Basic and acidic residues" evidence="2">
    <location>
        <begin position="619"/>
        <end position="630"/>
    </location>
</feature>
<dbReference type="InterPro" id="IPR018946">
    <property type="entry name" value="PhoD-like_MPP"/>
</dbReference>
<feature type="domain" description="PhoD-like phosphatase" evidence="3">
    <location>
        <begin position="418"/>
        <end position="574"/>
    </location>
</feature>
<dbReference type="KEGG" id="yli:2912635"/>
<evidence type="ECO:0000256" key="1">
    <source>
        <dbReference type="SAM" id="Coils"/>
    </source>
</evidence>
<dbReference type="VEuPathDB" id="FungiDB:YALI1_E13428g"/>
<evidence type="ECO:0000256" key="2">
    <source>
        <dbReference type="SAM" id="MobiDB-lite"/>
    </source>
</evidence>
<dbReference type="RefSeq" id="XP_503785.3">
    <property type="nucleotide sequence ID" value="XM_503785.3"/>
</dbReference>
<feature type="coiled-coil region" evidence="1">
    <location>
        <begin position="355"/>
        <end position="382"/>
    </location>
</feature>
<organism evidence="4 5">
    <name type="scientific">Yarrowia lipolytica</name>
    <name type="common">Candida lipolytica</name>
    <dbReference type="NCBI Taxonomy" id="4952"/>
    <lineage>
        <taxon>Eukaryota</taxon>
        <taxon>Fungi</taxon>
        <taxon>Dikarya</taxon>
        <taxon>Ascomycota</taxon>
        <taxon>Saccharomycotina</taxon>
        <taxon>Dipodascomycetes</taxon>
        <taxon>Dipodascales</taxon>
        <taxon>Dipodascales incertae sedis</taxon>
        <taxon>Yarrowia</taxon>
    </lineage>
</organism>
<dbReference type="AlphaFoldDB" id="A0A1D8NHX8"/>
<protein>
    <recommendedName>
        <fullName evidence="3">PhoD-like phosphatase domain-containing protein</fullName>
    </recommendedName>
</protein>
<dbReference type="GO" id="GO:0016020">
    <property type="term" value="C:membrane"/>
    <property type="evidence" value="ECO:0007669"/>
    <property type="project" value="TreeGrafter"/>
</dbReference>
<dbReference type="EMBL" id="CP017557">
    <property type="protein sequence ID" value="AOW05239.1"/>
    <property type="molecule type" value="Genomic_DNA"/>
</dbReference>
<reference evidence="4 5" key="1">
    <citation type="journal article" date="2016" name="PLoS ONE">
        <title>Sequence Assembly of Yarrowia lipolytica Strain W29/CLIB89 Shows Transposable Element Diversity.</title>
        <authorList>
            <person name="Magnan C."/>
            <person name="Yu J."/>
            <person name="Chang I."/>
            <person name="Jahn E."/>
            <person name="Kanomata Y."/>
            <person name="Wu J."/>
            <person name="Zeller M."/>
            <person name="Oakes M."/>
            <person name="Baldi P."/>
            <person name="Sandmeyer S."/>
        </authorList>
    </citation>
    <scope>NUCLEOTIDE SEQUENCE [LARGE SCALE GENOMIC DNA]</scope>
    <source>
        <strain evidence="5">CLIB89(W29)</strain>
    </source>
</reference>
<feature type="region of interest" description="Disordered" evidence="2">
    <location>
        <begin position="602"/>
        <end position="632"/>
    </location>
</feature>
<dbReference type="CDD" id="cd07389">
    <property type="entry name" value="MPP_PhoD"/>
    <property type="match status" value="1"/>
</dbReference>
<evidence type="ECO:0000313" key="4">
    <source>
        <dbReference type="EMBL" id="AOW05239.1"/>
    </source>
</evidence>
<gene>
    <name evidence="4" type="ORF">YALI1_E13428g</name>
</gene>
<accession>A0A1D8NHX8</accession>
<dbReference type="InterPro" id="IPR038607">
    <property type="entry name" value="PhoD-like_sf"/>
</dbReference>
<name>A0A1D8NHX8_YARLL</name>
<dbReference type="PANTHER" id="PTHR46689">
    <property type="entry name" value="MEMBRANE PROTEIN, PUTATIVE-RELATED"/>
    <property type="match status" value="1"/>
</dbReference>
<dbReference type="Pfam" id="PF19050">
    <property type="entry name" value="PhoD_2"/>
    <property type="match status" value="2"/>
</dbReference>